<evidence type="ECO:0000313" key="2">
    <source>
        <dbReference type="Proteomes" id="UP000232638"/>
    </source>
</evidence>
<dbReference type="KEGG" id="tsy:THSYN_20040"/>
<protein>
    <submittedName>
        <fullName evidence="1">Uncharacterized protein</fullName>
    </submittedName>
</protein>
<accession>A0A2K8UBV5</accession>
<proteinExistence type="predicted"/>
<dbReference type="AlphaFoldDB" id="A0A2K8UBV5"/>
<gene>
    <name evidence="1" type="ORF">THSYN_20040</name>
</gene>
<dbReference type="Proteomes" id="UP000232638">
    <property type="component" value="Chromosome"/>
</dbReference>
<sequence length="101" mass="11650">MPRFQYFSYISEYLSRSRESNIIAMLGVPMRDYIVMQRFFPAATKMSSGDWRLRYFKKPDLDESIAQKAIQMVTTLSLRAQEILGVKEEPEFAGAKDGGRS</sequence>
<reference evidence="1 2" key="1">
    <citation type="submission" date="2017-03" db="EMBL/GenBank/DDBJ databases">
        <title>Complete genome sequence of Candidatus 'Thiodictyon syntrophicum' sp. nov. strain Cad16T, a photolithoautotroph purple sulfur bacterium isolated from an alpine meromictic lake.</title>
        <authorList>
            <person name="Luedin S.M."/>
            <person name="Pothier J.F."/>
            <person name="Danza F."/>
            <person name="Storelli N."/>
            <person name="Wittwer M."/>
            <person name="Tonolla M."/>
        </authorList>
    </citation>
    <scope>NUCLEOTIDE SEQUENCE [LARGE SCALE GENOMIC DNA]</scope>
    <source>
        <strain evidence="1 2">Cad16T</strain>
    </source>
</reference>
<evidence type="ECO:0000313" key="1">
    <source>
        <dbReference type="EMBL" id="AUB83007.1"/>
    </source>
</evidence>
<organism evidence="1 2">
    <name type="scientific">Candidatus Thiodictyon syntrophicum</name>
    <dbReference type="NCBI Taxonomy" id="1166950"/>
    <lineage>
        <taxon>Bacteria</taxon>
        <taxon>Pseudomonadati</taxon>
        <taxon>Pseudomonadota</taxon>
        <taxon>Gammaproteobacteria</taxon>
        <taxon>Chromatiales</taxon>
        <taxon>Chromatiaceae</taxon>
        <taxon>Thiodictyon</taxon>
    </lineage>
</organism>
<dbReference type="EMBL" id="CP020370">
    <property type="protein sequence ID" value="AUB83007.1"/>
    <property type="molecule type" value="Genomic_DNA"/>
</dbReference>
<keyword evidence="2" id="KW-1185">Reference proteome</keyword>
<name>A0A2K8UBV5_9GAMM</name>